<dbReference type="InterPro" id="IPR011583">
    <property type="entry name" value="Chitinase_II/V-like_cat"/>
</dbReference>
<protein>
    <submittedName>
        <fullName evidence="11">Chitin binding Peritrophin-A domain</fullName>
    </submittedName>
</protein>
<feature type="region of interest" description="Disordered" evidence="7">
    <location>
        <begin position="387"/>
        <end position="428"/>
    </location>
</feature>
<dbReference type="Gene3D" id="3.10.50.10">
    <property type="match status" value="1"/>
</dbReference>
<dbReference type="GO" id="GO:0005576">
    <property type="term" value="C:extracellular region"/>
    <property type="evidence" value="ECO:0007669"/>
    <property type="project" value="InterPro"/>
</dbReference>
<dbReference type="InterPro" id="IPR001579">
    <property type="entry name" value="Glyco_hydro_18_chit_AS"/>
</dbReference>
<dbReference type="SUPFAM" id="SSF57625">
    <property type="entry name" value="Invertebrate chitin-binding proteins"/>
    <property type="match status" value="1"/>
</dbReference>
<evidence type="ECO:0000256" key="3">
    <source>
        <dbReference type="ARBA" id="ARBA00022801"/>
    </source>
</evidence>
<organism evidence="11 12">
    <name type="scientific">Popillia japonica</name>
    <name type="common">Japanese beetle</name>
    <dbReference type="NCBI Taxonomy" id="7064"/>
    <lineage>
        <taxon>Eukaryota</taxon>
        <taxon>Metazoa</taxon>
        <taxon>Ecdysozoa</taxon>
        <taxon>Arthropoda</taxon>
        <taxon>Hexapoda</taxon>
        <taxon>Insecta</taxon>
        <taxon>Pterygota</taxon>
        <taxon>Neoptera</taxon>
        <taxon>Endopterygota</taxon>
        <taxon>Coleoptera</taxon>
        <taxon>Polyphaga</taxon>
        <taxon>Scarabaeiformia</taxon>
        <taxon>Scarabaeidae</taxon>
        <taxon>Rutelinae</taxon>
        <taxon>Popillia</taxon>
    </lineage>
</organism>
<evidence type="ECO:0000256" key="2">
    <source>
        <dbReference type="ARBA" id="ARBA00022669"/>
    </source>
</evidence>
<feature type="compositionally biased region" description="Gly residues" evidence="7">
    <location>
        <begin position="403"/>
        <end position="426"/>
    </location>
</feature>
<dbReference type="PROSITE" id="PS50940">
    <property type="entry name" value="CHIT_BIND_II"/>
    <property type="match status" value="1"/>
</dbReference>
<reference evidence="11 12" key="1">
    <citation type="journal article" date="2024" name="BMC Genomics">
        <title>De novo assembly and annotation of Popillia japonica's genome with initial clues to its potential as an invasive pest.</title>
        <authorList>
            <person name="Cucini C."/>
            <person name="Boschi S."/>
            <person name="Funari R."/>
            <person name="Cardaioli E."/>
            <person name="Iannotti N."/>
            <person name="Marturano G."/>
            <person name="Paoli F."/>
            <person name="Bruttini M."/>
            <person name="Carapelli A."/>
            <person name="Frati F."/>
            <person name="Nardi F."/>
        </authorList>
    </citation>
    <scope>NUCLEOTIDE SEQUENCE [LARGE SCALE GENOMIC DNA]</scope>
    <source>
        <strain evidence="11">DMR45628</strain>
    </source>
</reference>
<name>A0AAW1L8S9_POPJA</name>
<evidence type="ECO:0000256" key="1">
    <source>
        <dbReference type="ARBA" id="ARBA00009121"/>
    </source>
</evidence>
<dbReference type="Pfam" id="PF00704">
    <property type="entry name" value="Glyco_hydro_18"/>
    <property type="match status" value="1"/>
</dbReference>
<dbReference type="CDD" id="cd02872">
    <property type="entry name" value="GH18_chitolectin_chitotriosidase"/>
    <property type="match status" value="1"/>
</dbReference>
<evidence type="ECO:0000313" key="12">
    <source>
        <dbReference type="Proteomes" id="UP001458880"/>
    </source>
</evidence>
<evidence type="ECO:0000256" key="7">
    <source>
        <dbReference type="SAM" id="MobiDB-lite"/>
    </source>
</evidence>
<dbReference type="GO" id="GO:0008061">
    <property type="term" value="F:chitin binding"/>
    <property type="evidence" value="ECO:0007669"/>
    <property type="project" value="UniProtKB-KW"/>
</dbReference>
<dbReference type="InterPro" id="IPR001223">
    <property type="entry name" value="Glyco_hydro18_cat"/>
</dbReference>
<dbReference type="GO" id="GO:0006032">
    <property type="term" value="P:chitin catabolic process"/>
    <property type="evidence" value="ECO:0007669"/>
    <property type="project" value="TreeGrafter"/>
</dbReference>
<dbReference type="PROSITE" id="PS51910">
    <property type="entry name" value="GH18_2"/>
    <property type="match status" value="1"/>
</dbReference>
<feature type="domain" description="GH18" evidence="10">
    <location>
        <begin position="20"/>
        <end position="379"/>
    </location>
</feature>
<dbReference type="SMART" id="SM00636">
    <property type="entry name" value="Glyco_18"/>
    <property type="match status" value="1"/>
</dbReference>
<comment type="caution">
    <text evidence="11">The sequence shown here is derived from an EMBL/GenBank/DDBJ whole genome shotgun (WGS) entry which is preliminary data.</text>
</comment>
<evidence type="ECO:0000259" key="9">
    <source>
        <dbReference type="PROSITE" id="PS50940"/>
    </source>
</evidence>
<dbReference type="SUPFAM" id="SSF51445">
    <property type="entry name" value="(Trans)glycosidases"/>
    <property type="match status" value="1"/>
</dbReference>
<dbReference type="PANTHER" id="PTHR11177">
    <property type="entry name" value="CHITINASE"/>
    <property type="match status" value="1"/>
</dbReference>
<dbReference type="FunFam" id="3.10.50.10:FF:000001">
    <property type="entry name" value="Chitinase 3-like 1"/>
    <property type="match status" value="1"/>
</dbReference>
<dbReference type="AlphaFoldDB" id="A0AAW1L8S9"/>
<sequence>MWKGYIVLAAVVVTAWAATDQLVCYHGSWANYRPGDCRYTIENINPGLCTQVIYAFMGLSGCNIRILDSWLDVDLGALKRMTGLRSQNPNLKSLAAIGGWNEGSTTYSAMVGSASCRKTFIDGVIKFMETYGFDGFDLDWEYPSQRGGAAGDKNNFSTLLAEMRAAFGTRFMLTAAVAASGTSVDLSYDVPKLSQYLDQIHVMTYDLHGAWDGVTGHNAPLYPSSKDVTEAARQLNVDACIQGWIRRGADPRKIIMGVGTYGRSFTLADPNKNGIAATSYNGGTAGRCTREASILGYNEICENIGKGGWTVVWDSEQQVPYAYKGNQWVGYDNAESIKLKTEYAKFYGLGGIMRYFTENNPKCERDILLKTIRNTLALPVVELIPPTTGGGGNTVTTESNPGGTTGGTTGGNNGGTTDGGNNGSTGGTSTPNGVCTAVGYARDPETCTVFYQCVAHQGSYVVYPFNCPAGLYFDLSSNVCNWPALVPECKK</sequence>
<gene>
    <name evidence="11" type="ORF">QE152_g15293</name>
</gene>
<feature type="signal peptide" evidence="8">
    <location>
        <begin position="1"/>
        <end position="17"/>
    </location>
</feature>
<keyword evidence="8" id="KW-0732">Signal</keyword>
<evidence type="ECO:0000256" key="8">
    <source>
        <dbReference type="SAM" id="SignalP"/>
    </source>
</evidence>
<keyword evidence="3 6" id="KW-0378">Hydrolase</keyword>
<dbReference type="Gene3D" id="2.170.140.10">
    <property type="entry name" value="Chitin binding domain"/>
    <property type="match status" value="1"/>
</dbReference>
<keyword evidence="5 6" id="KW-0326">Glycosidase</keyword>
<dbReference type="GO" id="GO:0004568">
    <property type="term" value="F:chitinase activity"/>
    <property type="evidence" value="ECO:0007669"/>
    <property type="project" value="TreeGrafter"/>
</dbReference>
<keyword evidence="2" id="KW-0147">Chitin-binding</keyword>
<dbReference type="InterPro" id="IPR002557">
    <property type="entry name" value="Chitin-bd_dom"/>
</dbReference>
<dbReference type="InterPro" id="IPR050314">
    <property type="entry name" value="Glycosyl_Hydrlase_18"/>
</dbReference>
<dbReference type="PROSITE" id="PS01095">
    <property type="entry name" value="GH18_1"/>
    <property type="match status" value="1"/>
</dbReference>
<evidence type="ECO:0000256" key="6">
    <source>
        <dbReference type="RuleBase" id="RU000489"/>
    </source>
</evidence>
<evidence type="ECO:0000259" key="10">
    <source>
        <dbReference type="PROSITE" id="PS51910"/>
    </source>
</evidence>
<evidence type="ECO:0000256" key="5">
    <source>
        <dbReference type="ARBA" id="ARBA00023295"/>
    </source>
</evidence>
<dbReference type="Gene3D" id="3.20.20.80">
    <property type="entry name" value="Glycosidases"/>
    <property type="match status" value="1"/>
</dbReference>
<proteinExistence type="inferred from homology"/>
<dbReference type="Pfam" id="PF01607">
    <property type="entry name" value="CBM_14"/>
    <property type="match status" value="1"/>
</dbReference>
<dbReference type="InterPro" id="IPR029070">
    <property type="entry name" value="Chitinase_insertion_sf"/>
</dbReference>
<keyword evidence="12" id="KW-1185">Reference proteome</keyword>
<evidence type="ECO:0000256" key="4">
    <source>
        <dbReference type="ARBA" id="ARBA00023157"/>
    </source>
</evidence>
<comment type="similarity">
    <text evidence="1">Belongs to the glycosyl hydrolase 18 family. Chitinase class II subfamily.</text>
</comment>
<accession>A0AAW1L8S9</accession>
<dbReference type="PANTHER" id="PTHR11177:SF360">
    <property type="entry name" value="CHITINASE 4-RELATED"/>
    <property type="match status" value="1"/>
</dbReference>
<dbReference type="InterPro" id="IPR017853">
    <property type="entry name" value="GH"/>
</dbReference>
<dbReference type="GO" id="GO:0005975">
    <property type="term" value="P:carbohydrate metabolic process"/>
    <property type="evidence" value="ECO:0007669"/>
    <property type="project" value="InterPro"/>
</dbReference>
<dbReference type="Proteomes" id="UP001458880">
    <property type="component" value="Unassembled WGS sequence"/>
</dbReference>
<evidence type="ECO:0000313" key="11">
    <source>
        <dbReference type="EMBL" id="KAK9730327.1"/>
    </source>
</evidence>
<feature type="domain" description="Chitin-binding type-2" evidence="9">
    <location>
        <begin position="432"/>
        <end position="491"/>
    </location>
</feature>
<keyword evidence="4" id="KW-1015">Disulfide bond</keyword>
<dbReference type="EMBL" id="JASPKY010000148">
    <property type="protein sequence ID" value="KAK9730327.1"/>
    <property type="molecule type" value="Genomic_DNA"/>
</dbReference>
<dbReference type="InterPro" id="IPR036508">
    <property type="entry name" value="Chitin-bd_dom_sf"/>
</dbReference>
<feature type="chain" id="PRO_5043486375" evidence="8">
    <location>
        <begin position="18"/>
        <end position="491"/>
    </location>
</feature>
<dbReference type="SUPFAM" id="SSF54556">
    <property type="entry name" value="Chitinase insertion domain"/>
    <property type="match status" value="1"/>
</dbReference>
<dbReference type="SMART" id="SM00494">
    <property type="entry name" value="ChtBD2"/>
    <property type="match status" value="1"/>
</dbReference>